<feature type="transmembrane region" description="Helical" evidence="2">
    <location>
        <begin position="178"/>
        <end position="198"/>
    </location>
</feature>
<dbReference type="EMBL" id="CAUYUJ010018215">
    <property type="protein sequence ID" value="CAK0881685.1"/>
    <property type="molecule type" value="Genomic_DNA"/>
</dbReference>
<dbReference type="Proteomes" id="UP001189429">
    <property type="component" value="Unassembled WGS sequence"/>
</dbReference>
<keyword evidence="2" id="KW-1133">Transmembrane helix</keyword>
<organism evidence="3 4">
    <name type="scientific">Prorocentrum cordatum</name>
    <dbReference type="NCBI Taxonomy" id="2364126"/>
    <lineage>
        <taxon>Eukaryota</taxon>
        <taxon>Sar</taxon>
        <taxon>Alveolata</taxon>
        <taxon>Dinophyceae</taxon>
        <taxon>Prorocentrales</taxon>
        <taxon>Prorocentraceae</taxon>
        <taxon>Prorocentrum</taxon>
    </lineage>
</organism>
<comment type="caution">
    <text evidence="3">The sequence shown here is derived from an EMBL/GenBank/DDBJ whole genome shotgun (WGS) entry which is preliminary data.</text>
</comment>
<evidence type="ECO:0000256" key="1">
    <source>
        <dbReference type="SAM" id="MobiDB-lite"/>
    </source>
</evidence>
<gene>
    <name evidence="3" type="ORF">PCOR1329_LOCUS64447</name>
</gene>
<evidence type="ECO:0008006" key="5">
    <source>
        <dbReference type="Google" id="ProtNLM"/>
    </source>
</evidence>
<reference evidence="3" key="1">
    <citation type="submission" date="2023-10" db="EMBL/GenBank/DDBJ databases">
        <authorList>
            <person name="Chen Y."/>
            <person name="Shah S."/>
            <person name="Dougan E. K."/>
            <person name="Thang M."/>
            <person name="Chan C."/>
        </authorList>
    </citation>
    <scope>NUCLEOTIDE SEQUENCE [LARGE SCALE GENOMIC DNA]</scope>
</reference>
<keyword evidence="2" id="KW-0472">Membrane</keyword>
<feature type="compositionally biased region" description="Low complexity" evidence="1">
    <location>
        <begin position="34"/>
        <end position="52"/>
    </location>
</feature>
<keyword evidence="2" id="KW-0812">Transmembrane</keyword>
<keyword evidence="4" id="KW-1185">Reference proteome</keyword>
<sequence>MCLLHSDAALLSRGGAAQRLPGERAVRLQRRSRAAAAGTAGPRSSAGAAPASDVAVDGLGSPSKVAAPGIARAGAGPGAGNSSTATAALPGAGGAGEKARAAGGAGRARPGRGQGELLAAARSAVMTSISRAALAAPITHHAVLKKRADKDAAGASLLGRGSRPARGRRELRHVLDCALLFVASGALIALAGVASFGFSSRKENWWSKSAAEDIGLASAEA</sequence>
<feature type="compositionally biased region" description="Low complexity" evidence="1">
    <location>
        <begin position="75"/>
        <end position="90"/>
    </location>
</feature>
<feature type="region of interest" description="Disordered" evidence="1">
    <location>
        <begin position="19"/>
        <end position="54"/>
    </location>
</feature>
<name>A0ABN9W7P5_9DINO</name>
<evidence type="ECO:0000256" key="2">
    <source>
        <dbReference type="SAM" id="Phobius"/>
    </source>
</evidence>
<evidence type="ECO:0000313" key="4">
    <source>
        <dbReference type="Proteomes" id="UP001189429"/>
    </source>
</evidence>
<feature type="region of interest" description="Disordered" evidence="1">
    <location>
        <begin position="75"/>
        <end position="112"/>
    </location>
</feature>
<accession>A0ABN9W7P5</accession>
<protein>
    <recommendedName>
        <fullName evidence="5">CASP-like protein</fullName>
    </recommendedName>
</protein>
<proteinExistence type="predicted"/>
<evidence type="ECO:0000313" key="3">
    <source>
        <dbReference type="EMBL" id="CAK0881685.1"/>
    </source>
</evidence>